<reference evidence="1 2" key="1">
    <citation type="submission" date="2020-08" db="EMBL/GenBank/DDBJ databases">
        <title>Genomic Encyclopedia of Type Strains, Phase IV (KMG-IV): sequencing the most valuable type-strain genomes for metagenomic binning, comparative biology and taxonomic classification.</title>
        <authorList>
            <person name="Goeker M."/>
        </authorList>
    </citation>
    <scope>NUCLEOTIDE SEQUENCE [LARGE SCALE GENOMIC DNA]</scope>
    <source>
        <strain evidence="1 2">DSM 17075</strain>
    </source>
</reference>
<accession>A0A840DR66</accession>
<dbReference type="AlphaFoldDB" id="A0A840DR66"/>
<sequence length="38" mass="4585">MYGQALQKWLKVGFKQKLPEKMGAFYFFIVIFEKIEVK</sequence>
<name>A0A840DR66_9BACL</name>
<gene>
    <name evidence="1" type="ORF">GGR02_003423</name>
</gene>
<evidence type="ECO:0000313" key="2">
    <source>
        <dbReference type="Proteomes" id="UP000559598"/>
    </source>
</evidence>
<keyword evidence="2" id="KW-1185">Reference proteome</keyword>
<dbReference type="EMBL" id="JACIDE010000038">
    <property type="protein sequence ID" value="MBB4075574.1"/>
    <property type="molecule type" value="Genomic_DNA"/>
</dbReference>
<protein>
    <submittedName>
        <fullName evidence="1">Uncharacterized protein</fullName>
    </submittedName>
</protein>
<organism evidence="1 2">
    <name type="scientific">Anoxybacteroides voinovskiense</name>
    <dbReference type="NCBI Taxonomy" id="230470"/>
    <lineage>
        <taxon>Bacteria</taxon>
        <taxon>Bacillati</taxon>
        <taxon>Bacillota</taxon>
        <taxon>Bacilli</taxon>
        <taxon>Bacillales</taxon>
        <taxon>Anoxybacillaceae</taxon>
        <taxon>Anoxybacteroides</taxon>
    </lineage>
</organism>
<evidence type="ECO:0000313" key="1">
    <source>
        <dbReference type="EMBL" id="MBB4075574.1"/>
    </source>
</evidence>
<dbReference type="Proteomes" id="UP000559598">
    <property type="component" value="Unassembled WGS sequence"/>
</dbReference>
<comment type="caution">
    <text evidence="1">The sequence shown here is derived from an EMBL/GenBank/DDBJ whole genome shotgun (WGS) entry which is preliminary data.</text>
</comment>
<proteinExistence type="predicted"/>